<reference evidence="5 6" key="1">
    <citation type="submission" date="2019-03" db="EMBL/GenBank/DDBJ databases">
        <title>Draft genome sequences of novel Actinobacteria.</title>
        <authorList>
            <person name="Sahin N."/>
            <person name="Ay H."/>
            <person name="Saygin H."/>
        </authorList>
    </citation>
    <scope>NUCLEOTIDE SEQUENCE [LARGE SCALE GENOMIC DNA]</scope>
    <source>
        <strain evidence="5 6">KC712</strain>
    </source>
</reference>
<proteinExistence type="inferred from homology"/>
<evidence type="ECO:0000256" key="3">
    <source>
        <dbReference type="HAMAP-Rule" id="MF_01385"/>
    </source>
</evidence>
<protein>
    <recommendedName>
        <fullName evidence="3">Urease accessory protein UreF</fullName>
    </recommendedName>
</protein>
<comment type="subcellular location">
    <subcellularLocation>
        <location evidence="3">Cytoplasm</location>
    </subcellularLocation>
</comment>
<dbReference type="EMBL" id="SMKP01000211">
    <property type="protein sequence ID" value="TDD11836.1"/>
    <property type="molecule type" value="Genomic_DNA"/>
</dbReference>
<dbReference type="OrthoDB" id="3382047at2"/>
<evidence type="ECO:0000256" key="1">
    <source>
        <dbReference type="ARBA" id="ARBA00022988"/>
    </source>
</evidence>
<dbReference type="InterPro" id="IPR038277">
    <property type="entry name" value="UreF_sf"/>
</dbReference>
<keyword evidence="6" id="KW-1185">Reference proteome</keyword>
<dbReference type="InterPro" id="IPR002639">
    <property type="entry name" value="UreF"/>
</dbReference>
<feature type="region of interest" description="Disordered" evidence="4">
    <location>
        <begin position="210"/>
        <end position="245"/>
    </location>
</feature>
<dbReference type="PANTHER" id="PTHR33620">
    <property type="entry name" value="UREASE ACCESSORY PROTEIN F"/>
    <property type="match status" value="1"/>
</dbReference>
<dbReference type="PANTHER" id="PTHR33620:SF1">
    <property type="entry name" value="UREASE ACCESSORY PROTEIN F"/>
    <property type="match status" value="1"/>
</dbReference>
<dbReference type="Pfam" id="PF01730">
    <property type="entry name" value="UreF"/>
    <property type="match status" value="1"/>
</dbReference>
<comment type="function">
    <text evidence="3">Required for maturation of urease via the functional incorporation of the urease nickel metallocenter.</text>
</comment>
<dbReference type="HAMAP" id="MF_01385">
    <property type="entry name" value="UreF"/>
    <property type="match status" value="1"/>
</dbReference>
<name>A0A4V2YCK2_9ACTN</name>
<comment type="subunit">
    <text evidence="3">UreD, UreF and UreG form a complex that acts as a GTP-hydrolysis-dependent molecular chaperone, activating the urease apoprotein by helping to assemble the nickel containing metallocenter of UreC. The UreE protein probably delivers the nickel.</text>
</comment>
<gene>
    <name evidence="3" type="primary">ureF</name>
    <name evidence="5" type="ORF">E1294_44555</name>
</gene>
<evidence type="ECO:0000313" key="6">
    <source>
        <dbReference type="Proteomes" id="UP000294543"/>
    </source>
</evidence>
<evidence type="ECO:0000256" key="4">
    <source>
        <dbReference type="SAM" id="MobiDB-lite"/>
    </source>
</evidence>
<comment type="caution">
    <text evidence="5">The sequence shown here is derived from an EMBL/GenBank/DDBJ whole genome shotgun (WGS) entry which is preliminary data.</text>
</comment>
<dbReference type="Gene3D" id="1.10.4190.10">
    <property type="entry name" value="Urease accessory protein UreF"/>
    <property type="match status" value="1"/>
</dbReference>
<dbReference type="RefSeq" id="WP_132517592.1">
    <property type="nucleotide sequence ID" value="NZ_SMKP01000211.1"/>
</dbReference>
<organism evidence="5 6">
    <name type="scientific">Nonomuraea diastatica</name>
    <dbReference type="NCBI Taxonomy" id="1848329"/>
    <lineage>
        <taxon>Bacteria</taxon>
        <taxon>Bacillati</taxon>
        <taxon>Actinomycetota</taxon>
        <taxon>Actinomycetes</taxon>
        <taxon>Streptosporangiales</taxon>
        <taxon>Streptosporangiaceae</taxon>
        <taxon>Nonomuraea</taxon>
    </lineage>
</organism>
<dbReference type="AlphaFoldDB" id="A0A4V2YCK2"/>
<keyword evidence="3" id="KW-0963">Cytoplasm</keyword>
<evidence type="ECO:0000256" key="2">
    <source>
        <dbReference type="ARBA" id="ARBA00023186"/>
    </source>
</evidence>
<keyword evidence="2 3" id="KW-0143">Chaperone</keyword>
<dbReference type="Proteomes" id="UP000294543">
    <property type="component" value="Unassembled WGS sequence"/>
</dbReference>
<keyword evidence="1 3" id="KW-0996">Nickel insertion</keyword>
<evidence type="ECO:0000313" key="5">
    <source>
        <dbReference type="EMBL" id="TDD11836.1"/>
    </source>
</evidence>
<dbReference type="GO" id="GO:0016151">
    <property type="term" value="F:nickel cation binding"/>
    <property type="evidence" value="ECO:0007669"/>
    <property type="project" value="UniProtKB-UniRule"/>
</dbReference>
<accession>A0A4V2YCK2</accession>
<dbReference type="GO" id="GO:0005737">
    <property type="term" value="C:cytoplasm"/>
    <property type="evidence" value="ECO:0007669"/>
    <property type="project" value="UniProtKB-SubCell"/>
</dbReference>
<sequence length="280" mass="28395">MHPALLLLTDSRLPAGGHAHSGGTEQAITSGAVHDVPSLARFLRGRLHTAGALAAALAAAACAQAAGTPPATAPPHRLPGGQAGGDAGPWVTLDREVDARTASPAQREVSRTQGRLLLRVARRVWPSPVLDELARAVPHPHHPVALGAAAHAARAAPEDAALAVAYHAVSGPATAAVRLLGLDPVAVHGLLADLTPALGTVAADACMAVTTEHPPPHPKTAHAPPQPDPTDAGVRPDPAAPAAQPGSVQVRWAALPAYSAPALDLLAEQHARAEIRLFVS</sequence>
<comment type="similarity">
    <text evidence="3">Belongs to the UreF family.</text>
</comment>